<dbReference type="PANTHER" id="PTHR11214">
    <property type="entry name" value="BETA-1,3-N-ACETYLGLUCOSAMINYLTRANSFERASE"/>
    <property type="match status" value="1"/>
</dbReference>
<evidence type="ECO:0000256" key="6">
    <source>
        <dbReference type="ARBA" id="ARBA00022968"/>
    </source>
</evidence>
<keyword evidence="7 11" id="KW-1133">Transmembrane helix</keyword>
<comment type="subcellular location">
    <subcellularLocation>
        <location evidence="1">Golgi apparatus membrane</location>
        <topology evidence="1">Single-pass type II membrane protein</topology>
    </subcellularLocation>
</comment>
<evidence type="ECO:0000256" key="11">
    <source>
        <dbReference type="SAM" id="Phobius"/>
    </source>
</evidence>
<dbReference type="PANTHER" id="PTHR11214:SF351">
    <property type="entry name" value="BETA-1,3-GALACTOSYLTRANSFERASE PVG3"/>
    <property type="match status" value="1"/>
</dbReference>
<feature type="compositionally biased region" description="Low complexity" evidence="10">
    <location>
        <begin position="23"/>
        <end position="33"/>
    </location>
</feature>
<evidence type="ECO:0008006" key="14">
    <source>
        <dbReference type="Google" id="ProtNLM"/>
    </source>
</evidence>
<evidence type="ECO:0000256" key="7">
    <source>
        <dbReference type="ARBA" id="ARBA00022989"/>
    </source>
</evidence>
<keyword evidence="6" id="KW-0735">Signal-anchor</keyword>
<evidence type="ECO:0000256" key="8">
    <source>
        <dbReference type="ARBA" id="ARBA00023034"/>
    </source>
</evidence>
<keyword evidence="9 11" id="KW-0472">Membrane</keyword>
<dbReference type="OrthoDB" id="2139606at2759"/>
<evidence type="ECO:0000256" key="1">
    <source>
        <dbReference type="ARBA" id="ARBA00004323"/>
    </source>
</evidence>
<evidence type="ECO:0000256" key="4">
    <source>
        <dbReference type="ARBA" id="ARBA00022679"/>
    </source>
</evidence>
<keyword evidence="13" id="KW-1185">Reference proteome</keyword>
<feature type="region of interest" description="Disordered" evidence="10">
    <location>
        <begin position="1"/>
        <end position="36"/>
    </location>
</feature>
<dbReference type="InterPro" id="IPR002659">
    <property type="entry name" value="Glyco_trans_31"/>
</dbReference>
<feature type="transmembrane region" description="Helical" evidence="11">
    <location>
        <begin position="175"/>
        <end position="195"/>
    </location>
</feature>
<comment type="caution">
    <text evidence="12">The sequence shown here is derived from an EMBL/GenBank/DDBJ whole genome shotgun (WGS) entry which is preliminary data.</text>
</comment>
<keyword evidence="3" id="KW-0328">Glycosyltransferase</keyword>
<dbReference type="GO" id="GO:0016758">
    <property type="term" value="F:hexosyltransferase activity"/>
    <property type="evidence" value="ECO:0007669"/>
    <property type="project" value="InterPro"/>
</dbReference>
<dbReference type="GO" id="GO:0051072">
    <property type="term" value="P:4,6-pyruvylated galactose residue biosynthetic process"/>
    <property type="evidence" value="ECO:0007669"/>
    <property type="project" value="TreeGrafter"/>
</dbReference>
<feature type="compositionally biased region" description="Low complexity" evidence="10">
    <location>
        <begin position="1"/>
        <end position="15"/>
    </location>
</feature>
<reference evidence="12" key="1">
    <citation type="submission" date="2021-03" db="EMBL/GenBank/DDBJ databases">
        <title>Draft genome sequence of rust myrtle Austropuccinia psidii MF-1, a brazilian biotype.</title>
        <authorList>
            <person name="Quecine M.C."/>
            <person name="Pachon D.M.R."/>
            <person name="Bonatelli M.L."/>
            <person name="Correr F.H."/>
            <person name="Franceschini L.M."/>
            <person name="Leite T.F."/>
            <person name="Margarido G.R.A."/>
            <person name="Almeida C.A."/>
            <person name="Ferrarezi J.A."/>
            <person name="Labate C.A."/>
        </authorList>
    </citation>
    <scope>NUCLEOTIDE SEQUENCE</scope>
    <source>
        <strain evidence="12">MF-1</strain>
    </source>
</reference>
<evidence type="ECO:0000256" key="5">
    <source>
        <dbReference type="ARBA" id="ARBA00022692"/>
    </source>
</evidence>
<evidence type="ECO:0000313" key="12">
    <source>
        <dbReference type="EMBL" id="MBW0486608.1"/>
    </source>
</evidence>
<evidence type="ECO:0000256" key="10">
    <source>
        <dbReference type="SAM" id="MobiDB-lite"/>
    </source>
</evidence>
<dbReference type="AlphaFoldDB" id="A0A9Q3GZW9"/>
<dbReference type="GO" id="GO:0000139">
    <property type="term" value="C:Golgi membrane"/>
    <property type="evidence" value="ECO:0007669"/>
    <property type="project" value="UniProtKB-SubCell"/>
</dbReference>
<dbReference type="Gene3D" id="3.90.550.50">
    <property type="match status" value="1"/>
</dbReference>
<keyword evidence="8" id="KW-0333">Golgi apparatus</keyword>
<keyword evidence="5 11" id="KW-0812">Transmembrane</keyword>
<feature type="compositionally biased region" description="Polar residues" evidence="10">
    <location>
        <begin position="103"/>
        <end position="113"/>
    </location>
</feature>
<evidence type="ECO:0000256" key="9">
    <source>
        <dbReference type="ARBA" id="ARBA00023136"/>
    </source>
</evidence>
<dbReference type="Proteomes" id="UP000765509">
    <property type="component" value="Unassembled WGS sequence"/>
</dbReference>
<accession>A0A9Q3GZW9</accession>
<proteinExistence type="inferred from homology"/>
<gene>
    <name evidence="12" type="ORF">O181_026323</name>
</gene>
<name>A0A9Q3GZW9_9BASI</name>
<keyword evidence="4" id="KW-0808">Transferase</keyword>
<organism evidence="12 13">
    <name type="scientific">Austropuccinia psidii MF-1</name>
    <dbReference type="NCBI Taxonomy" id="1389203"/>
    <lineage>
        <taxon>Eukaryota</taxon>
        <taxon>Fungi</taxon>
        <taxon>Dikarya</taxon>
        <taxon>Basidiomycota</taxon>
        <taxon>Pucciniomycotina</taxon>
        <taxon>Pucciniomycetes</taxon>
        <taxon>Pucciniales</taxon>
        <taxon>Sphaerophragmiaceae</taxon>
        <taxon>Austropuccinia</taxon>
    </lineage>
</organism>
<evidence type="ECO:0000313" key="13">
    <source>
        <dbReference type="Proteomes" id="UP000765509"/>
    </source>
</evidence>
<comment type="similarity">
    <text evidence="2">Belongs to the glycosyltransferase 31 family.</text>
</comment>
<dbReference type="EMBL" id="AVOT02008730">
    <property type="protein sequence ID" value="MBW0486608.1"/>
    <property type="molecule type" value="Genomic_DNA"/>
</dbReference>
<evidence type="ECO:0000256" key="2">
    <source>
        <dbReference type="ARBA" id="ARBA00008661"/>
    </source>
</evidence>
<feature type="region of interest" description="Disordered" evidence="10">
    <location>
        <begin position="79"/>
        <end position="113"/>
    </location>
</feature>
<sequence length="583" mass="66538">MDRPQSSSSPTLTTPSSPPIPPYHRSSSSISSSNTNHHPVSFIQSINPISSSSSSPDLNDNITLSALQSSSTDDYRLINHHKPHLSDHPPPHRQPSCRHRSNSHVNPPSLSASFRNPSLPSSFALVRSSSSTLCRPIRFFLLLFKKNSDPFLPVSIPTRSYHSYWTSHNRLARTCFGLFILLTLASGYFMFTWLLDQPNSLQLEPIIDPKTFLLRPEGDPRLIKTIKSSSPSLIAFAQEQAARALKFASNQLASNKTDPLKKDQYQWYRPDPALINNAPTSRFHCQAHSATLLFIGIFTTPSAFEKRNLIRTLLSPELPSNGLIELKFISGQPENENWLELIKTEQSLHHDMVVLKGVKDNVDLGKTYEYFKWITQRERLRETTQTEHKSSHRPKQNFDGGIDQLIGLDGFEFLQEQDNQKALFGKPKFVLKSDDDTFLVIPNLIKSFKDLDCQQNVYWGTNRGSNKAFKDYFRGLGYGMSWPLVEWIGSSNMSLESQVGIEDARVGAWLTDLDPTKDPVIRINEDARMGDWNQLEINEETIALHWIKVTEWFPMVKLKVFKAWKAAKREYKWDYFLKSNTSR</sequence>
<protein>
    <recommendedName>
        <fullName evidence="14">Hexosyltransferase</fullName>
    </recommendedName>
</protein>
<evidence type="ECO:0000256" key="3">
    <source>
        <dbReference type="ARBA" id="ARBA00022676"/>
    </source>
</evidence>